<dbReference type="SUPFAM" id="SSF51679">
    <property type="entry name" value="Bacterial luciferase-like"/>
    <property type="match status" value="1"/>
</dbReference>
<proteinExistence type="predicted"/>
<dbReference type="GO" id="GO:0008726">
    <property type="term" value="F:alkanesulfonate monooxygenase activity"/>
    <property type="evidence" value="ECO:0007669"/>
    <property type="project" value="TreeGrafter"/>
</dbReference>
<dbReference type="Proteomes" id="UP000283644">
    <property type="component" value="Unassembled WGS sequence"/>
</dbReference>
<dbReference type="InterPro" id="IPR036661">
    <property type="entry name" value="Luciferase-like_sf"/>
</dbReference>
<name>A0A417XU53_9ACTN</name>
<dbReference type="RefSeq" id="WP_118928519.1">
    <property type="nucleotide sequence ID" value="NZ_QXGH01000039.1"/>
</dbReference>
<dbReference type="PANTHER" id="PTHR42847">
    <property type="entry name" value="ALKANESULFONATE MONOOXYGENASE"/>
    <property type="match status" value="1"/>
</dbReference>
<comment type="caution">
    <text evidence="6">The sequence shown here is derived from an EMBL/GenBank/DDBJ whole genome shotgun (WGS) entry which is preliminary data.</text>
</comment>
<dbReference type="PANTHER" id="PTHR42847:SF4">
    <property type="entry name" value="ALKANESULFONATE MONOOXYGENASE-RELATED"/>
    <property type="match status" value="1"/>
</dbReference>
<evidence type="ECO:0000256" key="3">
    <source>
        <dbReference type="ARBA" id="ARBA00023002"/>
    </source>
</evidence>
<evidence type="ECO:0000313" key="6">
    <source>
        <dbReference type="EMBL" id="RHW23873.1"/>
    </source>
</evidence>
<dbReference type="InterPro" id="IPR011251">
    <property type="entry name" value="Luciferase-like_dom"/>
</dbReference>
<feature type="domain" description="Luciferase-like" evidence="5">
    <location>
        <begin position="16"/>
        <end position="224"/>
    </location>
</feature>
<dbReference type="AlphaFoldDB" id="A0A417XU53"/>
<keyword evidence="2" id="KW-0288">FMN</keyword>
<dbReference type="EMBL" id="QXGH01000039">
    <property type="protein sequence ID" value="RHW23873.1"/>
    <property type="molecule type" value="Genomic_DNA"/>
</dbReference>
<dbReference type="GO" id="GO:0046306">
    <property type="term" value="P:alkanesulfonate catabolic process"/>
    <property type="evidence" value="ECO:0007669"/>
    <property type="project" value="TreeGrafter"/>
</dbReference>
<keyword evidence="7" id="KW-1185">Reference proteome</keyword>
<keyword evidence="4" id="KW-0503">Monooxygenase</keyword>
<sequence>MTRSAVWVPLFDDLADPRVAVELAVAAEEAGWDGFFVWDHLRWREPVLAAGDPWITLAAIATATERIRLGTLVTAVARRRPAKLARETAALDIISGGRAVLGAGLGSDRFGGEFSLFGEEVDDRARAAMLDESLDILRRAWTGEPVHHRGAHYVVDGVRFLPRPTQGSIPIWMAGFPGKARPRERAARHDGFFPVNLAGPDQLAEEVAAVSGLRDDAAAPYDVIAAIEPGLDPSAYVDAGATWCVTDVEAEGLTLDRVRGFIADGPFN</sequence>
<evidence type="ECO:0000256" key="4">
    <source>
        <dbReference type="ARBA" id="ARBA00023033"/>
    </source>
</evidence>
<organism evidence="6 7">
    <name type="scientific">Nocardioides immobilis</name>
    <dbReference type="NCBI Taxonomy" id="2049295"/>
    <lineage>
        <taxon>Bacteria</taxon>
        <taxon>Bacillati</taxon>
        <taxon>Actinomycetota</taxon>
        <taxon>Actinomycetes</taxon>
        <taxon>Propionibacteriales</taxon>
        <taxon>Nocardioidaceae</taxon>
        <taxon>Nocardioides</taxon>
    </lineage>
</organism>
<dbReference type="Gene3D" id="3.20.20.30">
    <property type="entry name" value="Luciferase-like domain"/>
    <property type="match status" value="1"/>
</dbReference>
<protein>
    <submittedName>
        <fullName evidence="6">LLM class flavin-dependent oxidoreductase</fullName>
    </submittedName>
</protein>
<dbReference type="OrthoDB" id="5175259at2"/>
<evidence type="ECO:0000313" key="7">
    <source>
        <dbReference type="Proteomes" id="UP000283644"/>
    </source>
</evidence>
<evidence type="ECO:0000256" key="2">
    <source>
        <dbReference type="ARBA" id="ARBA00022643"/>
    </source>
</evidence>
<keyword evidence="1" id="KW-0285">Flavoprotein</keyword>
<evidence type="ECO:0000259" key="5">
    <source>
        <dbReference type="Pfam" id="PF00296"/>
    </source>
</evidence>
<dbReference type="InterPro" id="IPR050172">
    <property type="entry name" value="SsuD_RutA_monooxygenase"/>
</dbReference>
<accession>A0A417XU53</accession>
<gene>
    <name evidence="6" type="ORF">D0Z08_27675</name>
</gene>
<keyword evidence="3" id="KW-0560">Oxidoreductase</keyword>
<dbReference type="Pfam" id="PF00296">
    <property type="entry name" value="Bac_luciferase"/>
    <property type="match status" value="1"/>
</dbReference>
<evidence type="ECO:0000256" key="1">
    <source>
        <dbReference type="ARBA" id="ARBA00022630"/>
    </source>
</evidence>
<reference evidence="6 7" key="1">
    <citation type="submission" date="2018-09" db="EMBL/GenBank/DDBJ databases">
        <title>Genome sequencing of Nocardioides immobilis CCTCC AB 2017083 for comparison to Nocardioides silvaticus.</title>
        <authorList>
            <person name="Li C."/>
            <person name="Wang G."/>
        </authorList>
    </citation>
    <scope>NUCLEOTIDE SEQUENCE [LARGE SCALE GENOMIC DNA]</scope>
    <source>
        <strain evidence="6 7">CCTCC AB 2017083</strain>
    </source>
</reference>